<dbReference type="PROSITE" id="PS50048">
    <property type="entry name" value="ZN2_CY6_FUNGAL_2"/>
    <property type="match status" value="1"/>
</dbReference>
<feature type="compositionally biased region" description="Low complexity" evidence="2">
    <location>
        <begin position="71"/>
        <end position="111"/>
    </location>
</feature>
<feature type="domain" description="Zn(2)-C6 fungal-type" evidence="3">
    <location>
        <begin position="127"/>
        <end position="157"/>
    </location>
</feature>
<dbReference type="CDD" id="cd00067">
    <property type="entry name" value="GAL4"/>
    <property type="match status" value="1"/>
</dbReference>
<dbReference type="InterPro" id="IPR053157">
    <property type="entry name" value="Sterol_Uptake_Regulator"/>
</dbReference>
<dbReference type="EMBL" id="BAAFSV010000002">
    <property type="protein sequence ID" value="GAB1312986.1"/>
    <property type="molecule type" value="Genomic_DNA"/>
</dbReference>
<keyword evidence="5" id="KW-1185">Reference proteome</keyword>
<dbReference type="PANTHER" id="PTHR47784">
    <property type="entry name" value="STEROL UPTAKE CONTROL PROTEIN 2"/>
    <property type="match status" value="1"/>
</dbReference>
<keyword evidence="1" id="KW-0539">Nucleus</keyword>
<feature type="region of interest" description="Disordered" evidence="2">
    <location>
        <begin position="52"/>
        <end position="121"/>
    </location>
</feature>
<dbReference type="SUPFAM" id="SSF57701">
    <property type="entry name" value="Zn2/Cys6 DNA-binding domain"/>
    <property type="match status" value="1"/>
</dbReference>
<evidence type="ECO:0000313" key="5">
    <source>
        <dbReference type="Proteomes" id="UP001628179"/>
    </source>
</evidence>
<protein>
    <submittedName>
        <fullName evidence="4">Zn(2)-C6 fungal-type domain-containing protein</fullName>
    </submittedName>
</protein>
<organism evidence="4 5">
    <name type="scientific">Madurella fahalii</name>
    <dbReference type="NCBI Taxonomy" id="1157608"/>
    <lineage>
        <taxon>Eukaryota</taxon>
        <taxon>Fungi</taxon>
        <taxon>Dikarya</taxon>
        <taxon>Ascomycota</taxon>
        <taxon>Pezizomycotina</taxon>
        <taxon>Sordariomycetes</taxon>
        <taxon>Sordariomycetidae</taxon>
        <taxon>Sordariales</taxon>
        <taxon>Sordariales incertae sedis</taxon>
        <taxon>Madurella</taxon>
    </lineage>
</organism>
<dbReference type="Pfam" id="PF00172">
    <property type="entry name" value="Zn_clus"/>
    <property type="match status" value="1"/>
</dbReference>
<comment type="caution">
    <text evidence="4">The sequence shown here is derived from an EMBL/GenBank/DDBJ whole genome shotgun (WGS) entry which is preliminary data.</text>
</comment>
<dbReference type="Proteomes" id="UP001628179">
    <property type="component" value="Unassembled WGS sequence"/>
</dbReference>
<evidence type="ECO:0000259" key="3">
    <source>
        <dbReference type="PROSITE" id="PS50048"/>
    </source>
</evidence>
<dbReference type="RefSeq" id="XP_070914718.1">
    <property type="nucleotide sequence ID" value="XM_071058617.1"/>
</dbReference>
<accession>A0ABQ0G5G7</accession>
<dbReference type="PANTHER" id="PTHR47784:SF7">
    <property type="entry name" value="ZN(II)2CYS6 TRANSCRIPTION FACTOR (EUROFUNG)"/>
    <property type="match status" value="1"/>
</dbReference>
<proteinExistence type="predicted"/>
<dbReference type="InterPro" id="IPR036864">
    <property type="entry name" value="Zn2-C6_fun-type_DNA-bd_sf"/>
</dbReference>
<gene>
    <name evidence="4" type="ORF">MFIFM68171_03196</name>
</gene>
<name>A0ABQ0G5G7_9PEZI</name>
<dbReference type="SMART" id="SM00066">
    <property type="entry name" value="GAL4"/>
    <property type="match status" value="1"/>
</dbReference>
<dbReference type="InterPro" id="IPR001138">
    <property type="entry name" value="Zn2Cys6_DnaBD"/>
</dbReference>
<dbReference type="GeneID" id="98173940"/>
<dbReference type="Gene3D" id="4.10.240.10">
    <property type="entry name" value="Zn(2)-C6 fungal-type DNA-binding domain"/>
    <property type="match status" value="1"/>
</dbReference>
<dbReference type="PRINTS" id="PR00755">
    <property type="entry name" value="AFLATOXINBRP"/>
</dbReference>
<sequence length="518" mass="58317">MQAFPNTDTPFVVGYAHSSDSTPPLLTLDANDAADFDYSTYLQDQQDMDYLAEESSASISTPPLPSAQPDAPVQTLALPQLQLPSSPPSAAAVAARAASGGSSATNTGSGPQRQRLERRGHTKSRRGCFNCKRRRIKCQETRPACGHCIKTGLKCEYPALPAIVHQPQHQIPLFTLQDMRFFQHFLFKCYPHHPIGSEDMWTHEIPCLSQKYDYLMHAILGYAASELLPTDPSLLEPAMAHRLKAIKAIKRALSDAAKQQKLLSSSSSLSSYCDESSSGSGGSTFEEGNAIIATCFALTYQSVLLPDGMAEYMTFIRGIMIVTIQMYIKGERILFGEFMENDAQNAKLQPHMEKLPLVRKEWVDAAVAAIERLEGVVEAEGGEVERRYWELIGEMARRMYVSSWEAYRALTEHYGWWMMLPHDKFQCLVDPNNQAAILLATHWIALKQIMAIITETEMKAATKMPERRRNEGDANQGITKWLRHLNRIVDEQHLPYNQWPLWVEAQLDRDRRFFGGTF</sequence>
<evidence type="ECO:0000256" key="1">
    <source>
        <dbReference type="ARBA" id="ARBA00023242"/>
    </source>
</evidence>
<evidence type="ECO:0000256" key="2">
    <source>
        <dbReference type="SAM" id="MobiDB-lite"/>
    </source>
</evidence>
<evidence type="ECO:0000313" key="4">
    <source>
        <dbReference type="EMBL" id="GAB1312986.1"/>
    </source>
</evidence>
<reference evidence="4 5" key="1">
    <citation type="submission" date="2024-09" db="EMBL/GenBank/DDBJ databases">
        <title>Itraconazole resistance in Madurella fahalii resulting from another homologue of gene encoding cytochrome P450 14-alpha sterol demethylase (CYP51).</title>
        <authorList>
            <person name="Yoshioka I."/>
            <person name="Fahal A.H."/>
            <person name="Kaneko S."/>
            <person name="Yaguchi T."/>
        </authorList>
    </citation>
    <scope>NUCLEOTIDE SEQUENCE [LARGE SCALE GENOMIC DNA]</scope>
    <source>
        <strain evidence="4 5">IFM 68171</strain>
    </source>
</reference>
<dbReference type="PROSITE" id="PS00463">
    <property type="entry name" value="ZN2_CY6_FUNGAL_1"/>
    <property type="match status" value="1"/>
</dbReference>